<dbReference type="Proteomes" id="UP000590749">
    <property type="component" value="Unassembled WGS sequence"/>
</dbReference>
<dbReference type="RefSeq" id="WP_183227607.1">
    <property type="nucleotide sequence ID" value="NZ_BMPW01000046.1"/>
</dbReference>
<reference evidence="1 2" key="1">
    <citation type="submission" date="2020-08" db="EMBL/GenBank/DDBJ databases">
        <title>Genomic Encyclopedia of Type Strains, Phase III (KMG-III): the genomes of soil and plant-associated and newly described type strains.</title>
        <authorList>
            <person name="Whitman W."/>
        </authorList>
    </citation>
    <scope>NUCLEOTIDE SEQUENCE [LARGE SCALE GENOMIC DNA]</scope>
    <source>
        <strain evidence="1 2">CECT 3287</strain>
    </source>
</reference>
<proteinExistence type="predicted"/>
<accession>A0A7W5ARV0</accession>
<gene>
    <name evidence="1" type="ORF">FHR83_008961</name>
</gene>
<keyword evidence="2" id="KW-1185">Reference proteome</keyword>
<organism evidence="1 2">
    <name type="scientific">Actinoplanes campanulatus</name>
    <dbReference type="NCBI Taxonomy" id="113559"/>
    <lineage>
        <taxon>Bacteria</taxon>
        <taxon>Bacillati</taxon>
        <taxon>Actinomycetota</taxon>
        <taxon>Actinomycetes</taxon>
        <taxon>Micromonosporales</taxon>
        <taxon>Micromonosporaceae</taxon>
        <taxon>Actinoplanes</taxon>
    </lineage>
</organism>
<evidence type="ECO:0000313" key="2">
    <source>
        <dbReference type="Proteomes" id="UP000590749"/>
    </source>
</evidence>
<sequence length="101" mass="11090">MSMIENWLQEQAAVFLALRGRVVASWQGVEMAVRGGDEGEPEYDVPCLQLLLLDAVMADGAVRVGTYQNDCYFGIWAEPARVARKTTRGCSAALPSTHPFE</sequence>
<evidence type="ECO:0000313" key="1">
    <source>
        <dbReference type="EMBL" id="MBB3101233.1"/>
    </source>
</evidence>
<protein>
    <submittedName>
        <fullName evidence="1">Uncharacterized protein</fullName>
    </submittedName>
</protein>
<dbReference type="AlphaFoldDB" id="A0A7W5ARV0"/>
<name>A0A7W5ARV0_9ACTN</name>
<dbReference type="EMBL" id="JACHXF010000035">
    <property type="protein sequence ID" value="MBB3101233.1"/>
    <property type="molecule type" value="Genomic_DNA"/>
</dbReference>
<comment type="caution">
    <text evidence="1">The sequence shown here is derived from an EMBL/GenBank/DDBJ whole genome shotgun (WGS) entry which is preliminary data.</text>
</comment>